<keyword evidence="3" id="KW-1185">Reference proteome</keyword>
<comment type="caution">
    <text evidence="2">The sequence shown here is derived from an EMBL/GenBank/DDBJ whole genome shotgun (WGS) entry which is preliminary data.</text>
</comment>
<feature type="region of interest" description="Disordered" evidence="1">
    <location>
        <begin position="142"/>
        <end position="186"/>
    </location>
</feature>
<dbReference type="PANTHER" id="PTHR33257:SF6">
    <property type="entry name" value="OXYSTEROL-BINDING 4B-LIKE PROTEIN"/>
    <property type="match status" value="1"/>
</dbReference>
<dbReference type="Proteomes" id="UP000796880">
    <property type="component" value="Unassembled WGS sequence"/>
</dbReference>
<evidence type="ECO:0000256" key="1">
    <source>
        <dbReference type="SAM" id="MobiDB-lite"/>
    </source>
</evidence>
<dbReference type="OrthoDB" id="1684445at2759"/>
<dbReference type="AlphaFoldDB" id="A0A8K0MP33"/>
<accession>A0A8K0MP33</accession>
<name>A0A8K0MP33_9ROSA</name>
<protein>
    <submittedName>
        <fullName evidence="2">Uncharacterized protein</fullName>
    </submittedName>
</protein>
<evidence type="ECO:0000313" key="2">
    <source>
        <dbReference type="EMBL" id="KAF3452783.1"/>
    </source>
</evidence>
<gene>
    <name evidence="2" type="ORF">FNV43_RR03216</name>
</gene>
<evidence type="ECO:0000313" key="3">
    <source>
        <dbReference type="Proteomes" id="UP000796880"/>
    </source>
</evidence>
<dbReference type="PANTHER" id="PTHR33257">
    <property type="entry name" value="OS05G0165500 PROTEIN"/>
    <property type="match status" value="1"/>
</dbReference>
<organism evidence="2 3">
    <name type="scientific">Rhamnella rubrinervis</name>
    <dbReference type="NCBI Taxonomy" id="2594499"/>
    <lineage>
        <taxon>Eukaryota</taxon>
        <taxon>Viridiplantae</taxon>
        <taxon>Streptophyta</taxon>
        <taxon>Embryophyta</taxon>
        <taxon>Tracheophyta</taxon>
        <taxon>Spermatophyta</taxon>
        <taxon>Magnoliopsida</taxon>
        <taxon>eudicotyledons</taxon>
        <taxon>Gunneridae</taxon>
        <taxon>Pentapetalae</taxon>
        <taxon>rosids</taxon>
        <taxon>fabids</taxon>
        <taxon>Rosales</taxon>
        <taxon>Rhamnaceae</taxon>
        <taxon>rhamnoid group</taxon>
        <taxon>Rhamneae</taxon>
        <taxon>Rhamnella</taxon>
    </lineage>
</organism>
<feature type="compositionally biased region" description="Low complexity" evidence="1">
    <location>
        <begin position="144"/>
        <end position="163"/>
    </location>
</feature>
<reference evidence="2" key="1">
    <citation type="submission" date="2020-03" db="EMBL/GenBank/DDBJ databases">
        <title>A high-quality chromosome-level genome assembly of a woody plant with both climbing and erect habits, Rhamnella rubrinervis.</title>
        <authorList>
            <person name="Lu Z."/>
            <person name="Yang Y."/>
            <person name="Zhu X."/>
            <person name="Sun Y."/>
        </authorList>
    </citation>
    <scope>NUCLEOTIDE SEQUENCE</scope>
    <source>
        <strain evidence="2">BYM</strain>
        <tissue evidence="2">Leaf</tissue>
    </source>
</reference>
<proteinExistence type="predicted"/>
<feature type="region of interest" description="Disordered" evidence="1">
    <location>
        <begin position="56"/>
        <end position="78"/>
    </location>
</feature>
<sequence length="206" mass="22980">MDHYEVRREMQIERASVLQSDELFLNRITARHSSVGCSSRVYYYRSSEGVPFQWEMQPGTPKDPPKEEVLPPLSPPPAVISLGLPKPCISEEPSKPPTSSPLWFRFWRRSKKNKSKENGGGGESDDKDDQKVEFCSSDCEFMASPSPSVRNWSSSSSSSLSFSNGIYKDSSSSRLRSPSRESLRRPAVTCSPWNVTAILGTIAGRV</sequence>
<dbReference type="EMBL" id="VOIH02000002">
    <property type="protein sequence ID" value="KAF3452783.1"/>
    <property type="molecule type" value="Genomic_DNA"/>
</dbReference>